<evidence type="ECO:0000313" key="14">
    <source>
        <dbReference type="Proteomes" id="UP000315440"/>
    </source>
</evidence>
<dbReference type="PANTHER" id="PTHR10192">
    <property type="entry name" value="MOLYBDOPTERIN BIOSYNTHESIS PROTEIN"/>
    <property type="match status" value="1"/>
</dbReference>
<dbReference type="Pfam" id="PF03454">
    <property type="entry name" value="MoeA_C"/>
    <property type="match status" value="1"/>
</dbReference>
<keyword evidence="5 11" id="KW-0500">Molybdenum</keyword>
<dbReference type="InterPro" id="IPR001453">
    <property type="entry name" value="MoaB/Mog_dom"/>
</dbReference>
<dbReference type="InterPro" id="IPR008284">
    <property type="entry name" value="MoCF_biosynth_CS"/>
</dbReference>
<comment type="caution">
    <text evidence="13">The sequence shown here is derived from an EMBL/GenBank/DDBJ whole genome shotgun (WGS) entry which is preliminary data.</text>
</comment>
<keyword evidence="9 11" id="KW-0501">Molybdenum cofactor biosynthesis</keyword>
<evidence type="ECO:0000256" key="9">
    <source>
        <dbReference type="ARBA" id="ARBA00023150"/>
    </source>
</evidence>
<dbReference type="InterPro" id="IPR005111">
    <property type="entry name" value="MoeA_C_domain_IV"/>
</dbReference>
<gene>
    <name evidence="13" type="primary">moeA</name>
    <name evidence="13" type="ORF">Mal64_21640</name>
</gene>
<accession>A0A5C5ZP31</accession>
<evidence type="ECO:0000256" key="5">
    <source>
        <dbReference type="ARBA" id="ARBA00022505"/>
    </source>
</evidence>
<dbReference type="SUPFAM" id="SSF53218">
    <property type="entry name" value="Molybdenum cofactor biosynthesis proteins"/>
    <property type="match status" value="1"/>
</dbReference>
<evidence type="ECO:0000259" key="12">
    <source>
        <dbReference type="SMART" id="SM00852"/>
    </source>
</evidence>
<dbReference type="FunFam" id="2.170.190.11:FF:000001">
    <property type="entry name" value="Molybdopterin molybdenumtransferase"/>
    <property type="match status" value="1"/>
</dbReference>
<dbReference type="AlphaFoldDB" id="A0A5C5ZP31"/>
<evidence type="ECO:0000256" key="6">
    <source>
        <dbReference type="ARBA" id="ARBA00022679"/>
    </source>
</evidence>
<keyword evidence="8 11" id="KW-0460">Magnesium</keyword>
<evidence type="ECO:0000313" key="13">
    <source>
        <dbReference type="EMBL" id="TWT88677.1"/>
    </source>
</evidence>
<dbReference type="GO" id="GO:0005829">
    <property type="term" value="C:cytosol"/>
    <property type="evidence" value="ECO:0007669"/>
    <property type="project" value="TreeGrafter"/>
</dbReference>
<dbReference type="NCBIfam" id="TIGR00177">
    <property type="entry name" value="molyb_syn"/>
    <property type="match status" value="1"/>
</dbReference>
<dbReference type="PANTHER" id="PTHR10192:SF5">
    <property type="entry name" value="GEPHYRIN"/>
    <property type="match status" value="1"/>
</dbReference>
<dbReference type="Gene3D" id="3.40.980.10">
    <property type="entry name" value="MoaB/Mog-like domain"/>
    <property type="match status" value="1"/>
</dbReference>
<keyword evidence="14" id="KW-1185">Reference proteome</keyword>
<protein>
    <recommendedName>
        <fullName evidence="11">Molybdopterin molybdenumtransferase</fullName>
        <ecNumber evidence="11">2.10.1.1</ecNumber>
    </recommendedName>
</protein>
<dbReference type="RefSeq" id="WP_146399930.1">
    <property type="nucleotide sequence ID" value="NZ_SJPQ01000002.1"/>
</dbReference>
<dbReference type="SMART" id="SM00852">
    <property type="entry name" value="MoCF_biosynth"/>
    <property type="match status" value="1"/>
</dbReference>
<dbReference type="SUPFAM" id="SSF63867">
    <property type="entry name" value="MoeA C-terminal domain-like"/>
    <property type="match status" value="1"/>
</dbReference>
<feature type="domain" description="MoaB/Mog" evidence="12">
    <location>
        <begin position="177"/>
        <end position="326"/>
    </location>
</feature>
<evidence type="ECO:0000256" key="10">
    <source>
        <dbReference type="ARBA" id="ARBA00047317"/>
    </source>
</evidence>
<dbReference type="InterPro" id="IPR036135">
    <property type="entry name" value="MoeA_linker/N_sf"/>
</dbReference>
<dbReference type="InterPro" id="IPR036688">
    <property type="entry name" value="MoeA_C_domain_IV_sf"/>
</dbReference>
<evidence type="ECO:0000256" key="4">
    <source>
        <dbReference type="ARBA" id="ARBA00010763"/>
    </source>
</evidence>
<dbReference type="Proteomes" id="UP000315440">
    <property type="component" value="Unassembled WGS sequence"/>
</dbReference>
<dbReference type="InterPro" id="IPR038987">
    <property type="entry name" value="MoeA-like"/>
</dbReference>
<evidence type="ECO:0000256" key="3">
    <source>
        <dbReference type="ARBA" id="ARBA00005046"/>
    </source>
</evidence>
<keyword evidence="7 11" id="KW-0479">Metal-binding</keyword>
<dbReference type="PROSITE" id="PS01079">
    <property type="entry name" value="MOCF_BIOSYNTHESIS_2"/>
    <property type="match status" value="1"/>
</dbReference>
<dbReference type="InterPro" id="IPR005110">
    <property type="entry name" value="MoeA_linker/N"/>
</dbReference>
<dbReference type="Pfam" id="PF03453">
    <property type="entry name" value="MoeA_N"/>
    <property type="match status" value="1"/>
</dbReference>
<dbReference type="Gene3D" id="2.170.190.11">
    <property type="entry name" value="Molybdopterin biosynthesis moea protein, domain 3"/>
    <property type="match status" value="1"/>
</dbReference>
<evidence type="ECO:0000256" key="1">
    <source>
        <dbReference type="ARBA" id="ARBA00001946"/>
    </source>
</evidence>
<comment type="function">
    <text evidence="2 11">Catalyzes the insertion of molybdate into adenylated molybdopterin with the concomitant release of AMP.</text>
</comment>
<dbReference type="GO" id="GO:0061599">
    <property type="term" value="F:molybdopterin molybdotransferase activity"/>
    <property type="evidence" value="ECO:0007669"/>
    <property type="project" value="UniProtKB-UniRule"/>
</dbReference>
<dbReference type="GO" id="GO:0006777">
    <property type="term" value="P:Mo-molybdopterin cofactor biosynthetic process"/>
    <property type="evidence" value="ECO:0007669"/>
    <property type="project" value="UniProtKB-UniRule"/>
</dbReference>
<dbReference type="EMBL" id="SJPQ01000002">
    <property type="protein sequence ID" value="TWT88677.1"/>
    <property type="molecule type" value="Genomic_DNA"/>
</dbReference>
<comment type="cofactor">
    <cofactor evidence="1 11">
        <name>Mg(2+)</name>
        <dbReference type="ChEBI" id="CHEBI:18420"/>
    </cofactor>
</comment>
<evidence type="ECO:0000256" key="8">
    <source>
        <dbReference type="ARBA" id="ARBA00022842"/>
    </source>
</evidence>
<evidence type="ECO:0000256" key="7">
    <source>
        <dbReference type="ARBA" id="ARBA00022723"/>
    </source>
</evidence>
<reference evidence="13 14" key="1">
    <citation type="submission" date="2019-02" db="EMBL/GenBank/DDBJ databases">
        <title>Deep-cultivation of Planctomycetes and their phenomic and genomic characterization uncovers novel biology.</title>
        <authorList>
            <person name="Wiegand S."/>
            <person name="Jogler M."/>
            <person name="Boedeker C."/>
            <person name="Pinto D."/>
            <person name="Vollmers J."/>
            <person name="Rivas-Marin E."/>
            <person name="Kohn T."/>
            <person name="Peeters S.H."/>
            <person name="Heuer A."/>
            <person name="Rast P."/>
            <person name="Oberbeckmann S."/>
            <person name="Bunk B."/>
            <person name="Jeske O."/>
            <person name="Meyerdierks A."/>
            <person name="Storesund J.E."/>
            <person name="Kallscheuer N."/>
            <person name="Luecker S."/>
            <person name="Lage O.M."/>
            <person name="Pohl T."/>
            <person name="Merkel B.J."/>
            <person name="Hornburger P."/>
            <person name="Mueller R.-W."/>
            <person name="Bruemmer F."/>
            <person name="Labrenz M."/>
            <person name="Spormann A.M."/>
            <person name="Op Den Camp H."/>
            <person name="Overmann J."/>
            <person name="Amann R."/>
            <person name="Jetten M.S.M."/>
            <person name="Mascher T."/>
            <person name="Medema M.H."/>
            <person name="Devos D.P."/>
            <person name="Kaster A.-K."/>
            <person name="Ovreas L."/>
            <person name="Rohde M."/>
            <person name="Galperin M.Y."/>
            <person name="Jogler C."/>
        </authorList>
    </citation>
    <scope>NUCLEOTIDE SEQUENCE [LARGE SCALE GENOMIC DNA]</scope>
    <source>
        <strain evidence="13 14">Mal64</strain>
    </source>
</reference>
<dbReference type="InterPro" id="IPR036425">
    <property type="entry name" value="MoaB/Mog-like_dom_sf"/>
</dbReference>
<comment type="catalytic activity">
    <reaction evidence="10">
        <text>adenylyl-molybdopterin + molybdate = Mo-molybdopterin + AMP + H(+)</text>
        <dbReference type="Rhea" id="RHEA:35047"/>
        <dbReference type="ChEBI" id="CHEBI:15378"/>
        <dbReference type="ChEBI" id="CHEBI:36264"/>
        <dbReference type="ChEBI" id="CHEBI:62727"/>
        <dbReference type="ChEBI" id="CHEBI:71302"/>
        <dbReference type="ChEBI" id="CHEBI:456215"/>
        <dbReference type="EC" id="2.10.1.1"/>
    </reaction>
</comment>
<dbReference type="Pfam" id="PF00994">
    <property type="entry name" value="MoCF_biosynth"/>
    <property type="match status" value="1"/>
</dbReference>
<keyword evidence="6 11" id="KW-0808">Transferase</keyword>
<comment type="similarity">
    <text evidence="4 11">Belongs to the MoeA family.</text>
</comment>
<dbReference type="SUPFAM" id="SSF63882">
    <property type="entry name" value="MoeA N-terminal region -like"/>
    <property type="match status" value="1"/>
</dbReference>
<evidence type="ECO:0000256" key="2">
    <source>
        <dbReference type="ARBA" id="ARBA00002901"/>
    </source>
</evidence>
<proteinExistence type="inferred from homology"/>
<sequence>MSELLTVDEALALVTAEARSLEPRRVALKTALGCLLAEEAVSDVDSPPHDKAMMDGFAVVASDTSAEREVVETVMAGAVPTVALGPGQATRIMTGAPLPAGADAVIPVERSETLGEGRVRFLGPTIAAGKHVMRRGESVAAGDVVVAEGARVRPIEIAVLAEAGCAEPSVVPAPRVAVLSTGDELVGADQKPRAGQIRNSNGPMLVAAVRDAGATPLDLGAAVDTPQALRLALGAGLARADVLLLSGGVSAGDKDLVPGLLAELGVRKVFHKVAVKPGKPLWFGVRDASENDPSGAGHRCWVFGLPGNPVSSLVGFSLFVRPLLAALGGAPFVQPATAPVRLARAFSQPPGRETYLPARVDAGVAQVLPWRGSADIAALAGANALLRVPAAGGEFAAGQQLDALLI</sequence>
<dbReference type="Gene3D" id="2.40.340.10">
    <property type="entry name" value="MoeA, C-terminal, domain IV"/>
    <property type="match status" value="1"/>
</dbReference>
<dbReference type="UniPathway" id="UPA00344"/>
<dbReference type="GO" id="GO:0046872">
    <property type="term" value="F:metal ion binding"/>
    <property type="evidence" value="ECO:0007669"/>
    <property type="project" value="UniProtKB-UniRule"/>
</dbReference>
<name>A0A5C5ZP31_9BACT</name>
<organism evidence="13 14">
    <name type="scientific">Pseudobythopirellula maris</name>
    <dbReference type="NCBI Taxonomy" id="2527991"/>
    <lineage>
        <taxon>Bacteria</taxon>
        <taxon>Pseudomonadati</taxon>
        <taxon>Planctomycetota</taxon>
        <taxon>Planctomycetia</taxon>
        <taxon>Pirellulales</taxon>
        <taxon>Lacipirellulaceae</taxon>
        <taxon>Pseudobythopirellula</taxon>
    </lineage>
</organism>
<evidence type="ECO:0000256" key="11">
    <source>
        <dbReference type="RuleBase" id="RU365090"/>
    </source>
</evidence>
<dbReference type="EC" id="2.10.1.1" evidence="11"/>
<dbReference type="FunFam" id="3.40.980.10:FF:000004">
    <property type="entry name" value="Molybdopterin molybdenumtransferase"/>
    <property type="match status" value="1"/>
</dbReference>
<dbReference type="NCBIfam" id="NF045515">
    <property type="entry name" value="Glp_gephyrin"/>
    <property type="match status" value="1"/>
</dbReference>
<dbReference type="OrthoDB" id="9804758at2"/>
<comment type="pathway">
    <text evidence="3 11">Cofactor biosynthesis; molybdopterin biosynthesis.</text>
</comment>
<dbReference type="CDD" id="cd00887">
    <property type="entry name" value="MoeA"/>
    <property type="match status" value="1"/>
</dbReference>
<dbReference type="Gene3D" id="3.90.105.10">
    <property type="entry name" value="Molybdopterin biosynthesis moea protein, domain 2"/>
    <property type="match status" value="1"/>
</dbReference>